<protein>
    <submittedName>
        <fullName evidence="3">tRNA-ribosyltransferase</fullName>
    </submittedName>
</protein>
<dbReference type="InterPro" id="IPR036895">
    <property type="entry name" value="Uracil-DNA_glycosylase-like_sf"/>
</dbReference>
<evidence type="ECO:0000256" key="1">
    <source>
        <dbReference type="ARBA" id="ARBA00022694"/>
    </source>
</evidence>
<evidence type="ECO:0000313" key="3">
    <source>
        <dbReference type="EMBL" id="MDN7023451.1"/>
    </source>
</evidence>
<name>A0ABT8M6B7_9EURY</name>
<gene>
    <name evidence="3" type="ORF">FGU65_00800</name>
</gene>
<dbReference type="Gene3D" id="3.40.50.10630">
    <property type="entry name" value="Uracil-DNA glycosylase-like"/>
    <property type="match status" value="1"/>
</dbReference>
<feature type="domain" description="DUF5591" evidence="2">
    <location>
        <begin position="40"/>
        <end position="112"/>
    </location>
</feature>
<proteinExistence type="predicted"/>
<evidence type="ECO:0000313" key="4">
    <source>
        <dbReference type="Proteomes" id="UP001168338"/>
    </source>
</evidence>
<keyword evidence="4" id="KW-1185">Reference proteome</keyword>
<dbReference type="EMBL" id="VCYH01000001">
    <property type="protein sequence ID" value="MDN7023451.1"/>
    <property type="molecule type" value="Genomic_DNA"/>
</dbReference>
<dbReference type="SUPFAM" id="SSF52141">
    <property type="entry name" value="Uracil-DNA glycosylase-like"/>
    <property type="match status" value="1"/>
</dbReference>
<evidence type="ECO:0000259" key="2">
    <source>
        <dbReference type="Pfam" id="PF17884"/>
    </source>
</evidence>
<dbReference type="Pfam" id="PF17884">
    <property type="entry name" value="DUF5591"/>
    <property type="match status" value="1"/>
</dbReference>
<dbReference type="InterPro" id="IPR040777">
    <property type="entry name" value="DUF5591"/>
</dbReference>
<sequence>MDRRSAVRVTGVVTDRHGNEIEIFDPPFYRAEFEAAYRYIIDEYRVEARDVGIFIPCAVRKPYSQSPSHKLFRRIIDEVLSPEEYHIVIFGTCGTVPAELELMYPFRHYHYMLGRVADERVRRDFHRIEVYRLCGYLEKTRFTYKQRLAYCIGPFRKAMAEASAATGIPVDLLPSDPMIGRMYDIDCPFPEGSLSMQAYIDEFRAGIARLARTRPKPAVRVEEASRVTV</sequence>
<dbReference type="RefSeq" id="WP_301662497.1">
    <property type="nucleotide sequence ID" value="NZ_VCYH01000001.1"/>
</dbReference>
<accession>A0ABT8M6B7</accession>
<dbReference type="Proteomes" id="UP001168338">
    <property type="component" value="Unassembled WGS sequence"/>
</dbReference>
<keyword evidence="1" id="KW-0819">tRNA processing</keyword>
<organism evidence="3 4">
    <name type="scientific">Methanoculleus frigidifontis</name>
    <dbReference type="NCBI Taxonomy" id="2584085"/>
    <lineage>
        <taxon>Archaea</taxon>
        <taxon>Methanobacteriati</taxon>
        <taxon>Methanobacteriota</taxon>
        <taxon>Stenosarchaea group</taxon>
        <taxon>Methanomicrobia</taxon>
        <taxon>Methanomicrobiales</taxon>
        <taxon>Methanomicrobiaceae</taxon>
        <taxon>Methanoculleus</taxon>
    </lineage>
</organism>
<comment type="caution">
    <text evidence="3">The sequence shown here is derived from an EMBL/GenBank/DDBJ whole genome shotgun (WGS) entry which is preliminary data.</text>
</comment>
<reference evidence="3" key="1">
    <citation type="submission" date="2019-05" db="EMBL/GenBank/DDBJ databases">
        <title>Methanoculleus sp. FWC-SCC1, a methanogenic archaeon isolated from deep marine cold seep.</title>
        <authorList>
            <person name="Chen Y.-W."/>
            <person name="Chen S.-C."/>
            <person name="Teng N.-H."/>
            <person name="Lai M.-C."/>
        </authorList>
    </citation>
    <scope>NUCLEOTIDE SEQUENCE</scope>
    <source>
        <strain evidence="3">FWC-SCC1</strain>
    </source>
</reference>